<comment type="caution">
    <text evidence="2">The sequence shown here is derived from an EMBL/GenBank/DDBJ whole genome shotgun (WGS) entry which is preliminary data.</text>
</comment>
<feature type="region of interest" description="Disordered" evidence="1">
    <location>
        <begin position="1"/>
        <end position="71"/>
    </location>
</feature>
<evidence type="ECO:0000313" key="3">
    <source>
        <dbReference type="EMBL" id="KAK9701409.1"/>
    </source>
</evidence>
<accession>A0AAW1JD43</accession>
<dbReference type="EMBL" id="JASPKY010000414">
    <property type="protein sequence ID" value="KAK9701409.1"/>
    <property type="molecule type" value="Genomic_DNA"/>
</dbReference>
<keyword evidence="4" id="KW-1185">Reference proteome</keyword>
<dbReference type="AlphaFoldDB" id="A0AAW1JD43"/>
<evidence type="ECO:0000256" key="1">
    <source>
        <dbReference type="SAM" id="MobiDB-lite"/>
    </source>
</evidence>
<feature type="compositionally biased region" description="Basic residues" evidence="1">
    <location>
        <begin position="61"/>
        <end position="71"/>
    </location>
</feature>
<organism evidence="2 4">
    <name type="scientific">Popillia japonica</name>
    <name type="common">Japanese beetle</name>
    <dbReference type="NCBI Taxonomy" id="7064"/>
    <lineage>
        <taxon>Eukaryota</taxon>
        <taxon>Metazoa</taxon>
        <taxon>Ecdysozoa</taxon>
        <taxon>Arthropoda</taxon>
        <taxon>Hexapoda</taxon>
        <taxon>Insecta</taxon>
        <taxon>Pterygota</taxon>
        <taxon>Neoptera</taxon>
        <taxon>Endopterygota</taxon>
        <taxon>Coleoptera</taxon>
        <taxon>Polyphaga</taxon>
        <taxon>Scarabaeiformia</taxon>
        <taxon>Scarabaeidae</taxon>
        <taxon>Rutelinae</taxon>
        <taxon>Popillia</taxon>
    </lineage>
</organism>
<evidence type="ECO:0000313" key="4">
    <source>
        <dbReference type="Proteomes" id="UP001458880"/>
    </source>
</evidence>
<dbReference type="Proteomes" id="UP001458880">
    <property type="component" value="Unassembled WGS sequence"/>
</dbReference>
<gene>
    <name evidence="3" type="ORF">QE152_g30610</name>
    <name evidence="2" type="ORF">QE152_g30698</name>
</gene>
<evidence type="ECO:0000313" key="2">
    <source>
        <dbReference type="EMBL" id="KAK9701328.1"/>
    </source>
</evidence>
<reference evidence="2 4" key="2">
    <citation type="journal article" date="2024" name="BMC Genomics">
        <title>De novo assembly and annotation of Popillia japonica's genome with initial clues to its potential as an invasive pest.</title>
        <authorList>
            <person name="Cucini C."/>
            <person name="Boschi S."/>
            <person name="Funari R."/>
            <person name="Cardaioli E."/>
            <person name="Iannotti N."/>
            <person name="Marturano G."/>
            <person name="Paoli F."/>
            <person name="Bruttini M."/>
            <person name="Carapelli A."/>
            <person name="Frati F."/>
            <person name="Nardi F."/>
        </authorList>
    </citation>
    <scope>NUCLEOTIDE SEQUENCE [LARGE SCALE GENOMIC DNA]</scope>
    <source>
        <strain evidence="2">DMR45628</strain>
    </source>
</reference>
<protein>
    <submittedName>
        <fullName evidence="2">Uncharacterized protein</fullName>
    </submittedName>
</protein>
<proteinExistence type="predicted"/>
<name>A0AAW1JD43_POPJA</name>
<feature type="compositionally biased region" description="Basic and acidic residues" evidence="1">
    <location>
        <begin position="40"/>
        <end position="60"/>
    </location>
</feature>
<reference evidence="2" key="1">
    <citation type="submission" date="2023-05" db="EMBL/GenBank/DDBJ databases">
        <authorList>
            <person name="Nardi F."/>
            <person name="Carapelli A."/>
            <person name="Cucini C."/>
        </authorList>
    </citation>
    <scope>NUCLEOTIDE SEQUENCE</scope>
    <source>
        <strain evidence="2">DMR45628</strain>
        <tissue evidence="2">Testes</tissue>
    </source>
</reference>
<dbReference type="EMBL" id="JASPKY010000416">
    <property type="protein sequence ID" value="KAK9701328.1"/>
    <property type="molecule type" value="Genomic_DNA"/>
</dbReference>
<sequence length="71" mass="8072">MNRSQLSDGTESDPYATDTNSNYDPNDSERVEESASSSEGPEHLENEQHVVEADSNLENRRRQKLKVHRGQ</sequence>